<name>A0A8I6SFX6_CIMLE</name>
<feature type="disulfide bond" evidence="15">
    <location>
        <begin position="740"/>
        <end position="749"/>
    </location>
</feature>
<sequence length="1248" mass="136496">MCLRISILPFLLIAFLKEVQCSGYMEVEILEVSNYMGVRRDGCCGGGKPQPPLPCKTQCLTFFRLCLKEYQSNVAAGGSCSFGNTSSPILGGNSFTLTNPDETTLRLHFTFRWTRSFTLILQAVDYNNSTSSDSTGIIEEASYSGIILPSPTWHTLNHQGQIANIIYRVRVQCDQHYFNATCTKLCRPRDDKFGHYTCDTNGDKVCINGWKGTNCETAVCKEGCHPVHGKCEKPGDCECRPGWRGELCTQCAPYPGCKHGYCNGSSWQCICDTNWGGILCDQDLNYCGTHEPCENGGTCENTAPDQYLCRCLEGFSGLNCEVIDNPCVTEPCANGGRCIQKAGQFHCVCPNGWAGPTCAVEIDECASAPCQNRATCVDLVGGYECLCPSGWEGSICQYDVDECAKDWCINSYSCQNLAGDYKCKCQKGWSGKNCTLNINDCVGQCQNGATCIDLVNDYHCACEPGFTGRNCATDIDDCQSNPCQNGGECVDQVNNFRCICPVDYMGEFCEIDHDHCTPNPCENGAPCFKTQADYYCHCPQDWQGKNCSIPKIFCSHPPCQAKMFAPGSGVYFTWWRNSRVTSVTVDSCVITMPSNSSGGLSLVATGVCGEHGHCYNLPGGGFRCSCEAGYTGKFCHENINDCKRNPCQNGGTCVDKINSFQCICREGWEGDLCTINTDDCNSNPCQHNGTCVDLTADFQCECKSGWKGKTCSLRHGHCDFSTCLNGGTCQDLGHTFLCRCPPFWDGSVCHLAKINVCKSNPCENGGTCVNTGTTYTCICQEGYEGAHCERDINDCLSSPCYNGGKCTDGINWFLCDCAPGFAGPDCRININDCASNPCGAGATCVDNIASFTCLCPPGKTGPLCLQVEEIVFSSGVCEWMGQYLSNNSVWQENCNQCHCIDNIVTCTQVWCGLNNCLQQTNACGHNQVCVPWGREGCLSTGCEGWGECRELISGKLVGPPQVPSPETCWPNQAVLSNSCALLYLTFMTHSLRPGISTETVCKELRSLLATTHAALHSIIVLCEIKTGSNDTVEVTMWSGETSGEGVKEAVRVIGELVSHKQTNANSVLSFALEVKVETALISQRDDDESTTFWNSSSTLILIPSFIIIALIAMLFYWFKMKPQAAVNNTCRRSHEDEKSNNIQNEENFRRYTNPLKEDISGNTVDGSSRVSVVRPLSTLSSEGLELTCEEEKPGPSQVLLFKNQNTCPENDLHKDIDCVRKNLTVVPLVQRTYKDENQVPSDVFTVLV</sequence>
<dbReference type="SUPFAM" id="SSF57184">
    <property type="entry name" value="Growth factor receptor domain"/>
    <property type="match status" value="3"/>
</dbReference>
<feature type="domain" description="EGF-like" evidence="20">
    <location>
        <begin position="753"/>
        <end position="789"/>
    </location>
</feature>
<dbReference type="SMART" id="SM00179">
    <property type="entry name" value="EGF_CA"/>
    <property type="match status" value="14"/>
</dbReference>
<dbReference type="FunFam" id="2.10.25.10:FF:000095">
    <property type="entry name" value="Notch, isoform B"/>
    <property type="match status" value="1"/>
</dbReference>
<dbReference type="RefSeq" id="XP_024081078.1">
    <property type="nucleotide sequence ID" value="XM_024225310.1"/>
</dbReference>
<proteinExistence type="predicted"/>
<feature type="disulfide bond" evidence="15">
    <location>
        <begin position="779"/>
        <end position="788"/>
    </location>
</feature>
<keyword evidence="14" id="KW-0325">Glycoprotein</keyword>
<comment type="subcellular location">
    <subcellularLocation>
        <location evidence="1 17">Membrane</location>
        <topology evidence="1 17">Single-pass type I membrane protein</topology>
    </subcellularLocation>
    <subcellularLocation>
        <location evidence="2">Secreted</location>
    </subcellularLocation>
</comment>
<dbReference type="SMART" id="SM00215">
    <property type="entry name" value="VWC_out"/>
    <property type="match status" value="1"/>
</dbReference>
<keyword evidence="23" id="KW-1185">Reference proteome</keyword>
<dbReference type="SMART" id="SM00051">
    <property type="entry name" value="DSL"/>
    <property type="match status" value="1"/>
</dbReference>
<dbReference type="FunFam" id="2.10.25.10:FF:000123">
    <property type="entry name" value="Crumbs homolog 1 (Drosophila)"/>
    <property type="match status" value="1"/>
</dbReference>
<keyword evidence="3 17" id="KW-0217">Developmental protein</keyword>
<dbReference type="InterPro" id="IPR018097">
    <property type="entry name" value="EGF_Ca-bd_CS"/>
</dbReference>
<dbReference type="Gene3D" id="2.60.40.3510">
    <property type="match status" value="1"/>
</dbReference>
<feature type="disulfide bond" evidence="15">
    <location>
        <begin position="626"/>
        <end position="635"/>
    </location>
</feature>
<dbReference type="GO" id="GO:0043208">
    <property type="term" value="F:glycosphingolipid binding"/>
    <property type="evidence" value="ECO:0007669"/>
    <property type="project" value="UniProtKB-ARBA"/>
</dbReference>
<evidence type="ECO:0000259" key="21">
    <source>
        <dbReference type="PROSITE" id="PS51051"/>
    </source>
</evidence>
<dbReference type="PROSITE" id="PS01187">
    <property type="entry name" value="EGF_CA"/>
    <property type="match status" value="5"/>
</dbReference>
<feature type="signal peptide" evidence="19">
    <location>
        <begin position="1"/>
        <end position="21"/>
    </location>
</feature>
<dbReference type="FunFam" id="2.10.25.140:FF:000001">
    <property type="entry name" value="Delta-like protein"/>
    <property type="match status" value="1"/>
</dbReference>
<evidence type="ECO:0000256" key="8">
    <source>
        <dbReference type="ARBA" id="ARBA00022737"/>
    </source>
</evidence>
<dbReference type="Pfam" id="PF12661">
    <property type="entry name" value="hEGF"/>
    <property type="match status" value="3"/>
</dbReference>
<feature type="disulfide bond" evidence="15">
    <location>
        <begin position="817"/>
        <end position="826"/>
    </location>
</feature>
<feature type="domain" description="EGF-like" evidence="20">
    <location>
        <begin position="599"/>
        <end position="636"/>
    </location>
</feature>
<dbReference type="OMA" id="CHPVHGH"/>
<evidence type="ECO:0000256" key="17">
    <source>
        <dbReference type="RuleBase" id="RU280815"/>
    </source>
</evidence>
<dbReference type="InterPro" id="IPR013032">
    <property type="entry name" value="EGF-like_CS"/>
</dbReference>
<dbReference type="PROSITE" id="PS51051">
    <property type="entry name" value="DSL"/>
    <property type="match status" value="1"/>
</dbReference>
<keyword evidence="8 17" id="KW-0677">Repeat</keyword>
<evidence type="ECO:0000256" key="18">
    <source>
        <dbReference type="SAM" id="Phobius"/>
    </source>
</evidence>
<dbReference type="InterPro" id="IPR009030">
    <property type="entry name" value="Growth_fac_rcpt_cys_sf"/>
</dbReference>
<comment type="function">
    <text evidence="17">Putative Notch ligand involved in the mediation of Notch signaling.</text>
</comment>
<feature type="disulfide bond" evidence="16">
    <location>
        <begin position="186"/>
        <end position="198"/>
    </location>
</feature>
<dbReference type="FunFam" id="2.10.25.10:FF:000061">
    <property type="entry name" value="Delta-like protein"/>
    <property type="match status" value="1"/>
</dbReference>
<feature type="disulfide bond" evidence="15">
    <location>
        <begin position="441"/>
        <end position="451"/>
    </location>
</feature>
<dbReference type="SMART" id="SM00181">
    <property type="entry name" value="EGF"/>
    <property type="match status" value="17"/>
</dbReference>
<dbReference type="GO" id="GO:0048100">
    <property type="term" value="P:wing disc anterior/posterior pattern formation"/>
    <property type="evidence" value="ECO:0007669"/>
    <property type="project" value="UniProtKB-ARBA"/>
</dbReference>
<evidence type="ECO:0000259" key="20">
    <source>
        <dbReference type="PROSITE" id="PS50026"/>
    </source>
</evidence>
<feature type="domain" description="EGF-like" evidence="20">
    <location>
        <begin position="829"/>
        <end position="865"/>
    </location>
</feature>
<feature type="disulfide bond" evidence="15">
    <location>
        <begin position="425"/>
        <end position="434"/>
    </location>
</feature>
<keyword evidence="13 15" id="KW-1015">Disulfide bond</keyword>
<dbReference type="GO" id="GO:0005886">
    <property type="term" value="C:plasma membrane"/>
    <property type="evidence" value="ECO:0007669"/>
    <property type="project" value="UniProtKB-ARBA"/>
</dbReference>
<dbReference type="Gene3D" id="2.10.25.140">
    <property type="match status" value="1"/>
</dbReference>
<dbReference type="FunFam" id="2.10.25.10:FF:000018">
    <property type="entry name" value="Delta-like 1"/>
    <property type="match status" value="1"/>
</dbReference>
<feature type="domain" description="EGF-like" evidence="20">
    <location>
        <begin position="399"/>
        <end position="435"/>
    </location>
</feature>
<dbReference type="EnsemblMetazoa" id="XM_024225310.1">
    <property type="protein sequence ID" value="XP_024081078.1"/>
    <property type="gene ID" value="LOC106668560"/>
</dbReference>
<feature type="disulfide bond" evidence="15">
    <location>
        <begin position="387"/>
        <end position="396"/>
    </location>
</feature>
<dbReference type="FunFam" id="2.10.25.10:FF:000117">
    <property type="entry name" value="Delta-like protein"/>
    <property type="match status" value="1"/>
</dbReference>
<evidence type="ECO:0000256" key="9">
    <source>
        <dbReference type="ARBA" id="ARBA00022782"/>
    </source>
</evidence>
<feature type="disulfide bond" evidence="16">
    <location>
        <begin position="173"/>
        <end position="182"/>
    </location>
</feature>
<dbReference type="InterPro" id="IPR056986">
    <property type="entry name" value="JAG1_1/2_dom"/>
</dbReference>
<dbReference type="AlphaFoldDB" id="A0A8I6SFX6"/>
<dbReference type="OrthoDB" id="283575at2759"/>
<dbReference type="InterPro" id="IPR011651">
    <property type="entry name" value="Notch_ligand_N"/>
</dbReference>
<dbReference type="FunFam" id="2.10.25.10:FF:000173">
    <property type="entry name" value="Neurogenic locus notch protein 2"/>
    <property type="match status" value="1"/>
</dbReference>
<accession>A0A8I6SFX6</accession>
<keyword evidence="6 17" id="KW-0812">Transmembrane</keyword>
<keyword evidence="9" id="KW-0221">Differentiation</keyword>
<dbReference type="FunFam" id="2.10.25.10:FF:000431">
    <property type="entry name" value="Delta-like protein"/>
    <property type="match status" value="1"/>
</dbReference>
<feature type="disulfide bond" evidence="15">
    <location>
        <begin position="664"/>
        <end position="673"/>
    </location>
</feature>
<feature type="domain" description="EGF-like" evidence="20">
    <location>
        <begin position="714"/>
        <end position="750"/>
    </location>
</feature>
<feature type="disulfide bond" evidence="15">
    <location>
        <begin position="702"/>
        <end position="711"/>
    </location>
</feature>
<dbReference type="InterPro" id="IPR001007">
    <property type="entry name" value="VWF_dom"/>
</dbReference>
<feature type="domain" description="EGF-like" evidence="20">
    <location>
        <begin position="676"/>
        <end position="712"/>
    </location>
</feature>
<evidence type="ECO:0000256" key="16">
    <source>
        <dbReference type="PROSITE-ProRule" id="PRU00377"/>
    </source>
</evidence>
<evidence type="ECO:0000256" key="1">
    <source>
        <dbReference type="ARBA" id="ARBA00004479"/>
    </source>
</evidence>
<dbReference type="InterPro" id="IPR001774">
    <property type="entry name" value="DSL"/>
</dbReference>
<evidence type="ECO:0000256" key="2">
    <source>
        <dbReference type="ARBA" id="ARBA00004613"/>
    </source>
</evidence>
<evidence type="ECO:0000313" key="23">
    <source>
        <dbReference type="Proteomes" id="UP000494040"/>
    </source>
</evidence>
<dbReference type="GO" id="GO:0007219">
    <property type="term" value="P:Notch signaling pathway"/>
    <property type="evidence" value="ECO:0007669"/>
    <property type="project" value="InterPro"/>
</dbReference>
<dbReference type="InterPro" id="IPR026219">
    <property type="entry name" value="Jagged/Serrate"/>
</dbReference>
<feature type="disulfide bond" evidence="15">
    <location>
        <begin position="311"/>
        <end position="320"/>
    </location>
</feature>
<dbReference type="GO" id="GO:0009986">
    <property type="term" value="C:cell surface"/>
    <property type="evidence" value="ECO:0007669"/>
    <property type="project" value="UniProtKB-ARBA"/>
</dbReference>
<evidence type="ECO:0000256" key="10">
    <source>
        <dbReference type="ARBA" id="ARBA00022843"/>
    </source>
</evidence>
<evidence type="ECO:0000256" key="14">
    <source>
        <dbReference type="ARBA" id="ARBA00023180"/>
    </source>
</evidence>
<dbReference type="PROSITE" id="PS50026">
    <property type="entry name" value="EGF_3"/>
    <property type="match status" value="15"/>
</dbReference>
<dbReference type="GO" id="GO:0008587">
    <property type="term" value="P:imaginal disc-derived wing margin morphogenesis"/>
    <property type="evidence" value="ECO:0007669"/>
    <property type="project" value="UniProtKB-ARBA"/>
</dbReference>
<evidence type="ECO:0000256" key="3">
    <source>
        <dbReference type="ARBA" id="ARBA00022473"/>
    </source>
</evidence>
<evidence type="ECO:0000256" key="11">
    <source>
        <dbReference type="ARBA" id="ARBA00022989"/>
    </source>
</evidence>
<feature type="transmembrane region" description="Helical" evidence="18">
    <location>
        <begin position="1099"/>
        <end position="1118"/>
    </location>
</feature>
<feature type="disulfide bond" evidence="15">
    <location>
        <begin position="538"/>
        <end position="547"/>
    </location>
</feature>
<dbReference type="GO" id="GO:0005509">
    <property type="term" value="F:calcium ion binding"/>
    <property type="evidence" value="ECO:0007669"/>
    <property type="project" value="InterPro"/>
</dbReference>
<feature type="domain" description="EGF-like" evidence="20">
    <location>
        <begin position="437"/>
        <end position="472"/>
    </location>
</feature>
<dbReference type="Gene3D" id="2.10.25.10">
    <property type="entry name" value="Laminin"/>
    <property type="match status" value="15"/>
</dbReference>
<feature type="disulfide bond" evidence="15">
    <location>
        <begin position="500"/>
        <end position="509"/>
    </location>
</feature>
<dbReference type="SUPFAM" id="SSF57196">
    <property type="entry name" value="EGF/Laminin"/>
    <property type="match status" value="4"/>
</dbReference>
<feature type="domain" description="EGF-like" evidence="20">
    <location>
        <begin position="323"/>
        <end position="359"/>
    </location>
</feature>
<dbReference type="CTD" id="107980446"/>
<dbReference type="GeneID" id="106668560"/>
<dbReference type="Pfam" id="PF23575">
    <property type="entry name" value="JAG1"/>
    <property type="match status" value="1"/>
</dbReference>
<keyword evidence="11 17" id="KW-1133">Transmembrane helix</keyword>
<dbReference type="GO" id="GO:0046331">
    <property type="term" value="P:lateral inhibition"/>
    <property type="evidence" value="ECO:0007669"/>
    <property type="project" value="UniProtKB-ARBA"/>
</dbReference>
<feature type="chain" id="PRO_5035263383" description="Delta-like protein" evidence="19">
    <location>
        <begin position="22"/>
        <end position="1248"/>
    </location>
</feature>
<dbReference type="Pfam" id="PF00008">
    <property type="entry name" value="EGF"/>
    <property type="match status" value="4"/>
</dbReference>
<dbReference type="Pfam" id="PF25024">
    <property type="entry name" value="EGF_TEN"/>
    <property type="match status" value="1"/>
</dbReference>
<dbReference type="InterPro" id="IPR051022">
    <property type="entry name" value="Notch_Cell-Fate_Det"/>
</dbReference>
<keyword evidence="10" id="KW-0832">Ubl conjugation</keyword>
<dbReference type="PRINTS" id="PR02059">
    <property type="entry name" value="JAGGEDFAMILY"/>
</dbReference>
<organism evidence="22 23">
    <name type="scientific">Cimex lectularius</name>
    <name type="common">Bed bug</name>
    <name type="synonym">Acanthia lectularia</name>
    <dbReference type="NCBI Taxonomy" id="79782"/>
    <lineage>
        <taxon>Eukaryota</taxon>
        <taxon>Metazoa</taxon>
        <taxon>Ecdysozoa</taxon>
        <taxon>Arthropoda</taxon>
        <taxon>Hexapoda</taxon>
        <taxon>Insecta</taxon>
        <taxon>Pterygota</taxon>
        <taxon>Neoptera</taxon>
        <taxon>Paraneoptera</taxon>
        <taxon>Hemiptera</taxon>
        <taxon>Heteroptera</taxon>
        <taxon>Panheteroptera</taxon>
        <taxon>Cimicomorpha</taxon>
        <taxon>Cimicidae</taxon>
        <taxon>Cimex</taxon>
    </lineage>
</organism>
<feature type="disulfide bond" evidence="15">
    <location>
        <begin position="349"/>
        <end position="358"/>
    </location>
</feature>
<keyword evidence="4" id="KW-0964">Secreted</keyword>
<dbReference type="GO" id="GO:0005112">
    <property type="term" value="F:Notch binding"/>
    <property type="evidence" value="ECO:0007669"/>
    <property type="project" value="InterPro"/>
</dbReference>
<dbReference type="FunFam" id="2.10.25.10:FF:000472">
    <property type="entry name" value="Uncharacterized protein, isoform A"/>
    <property type="match status" value="1"/>
</dbReference>
<evidence type="ECO:0000256" key="13">
    <source>
        <dbReference type="ARBA" id="ARBA00023157"/>
    </source>
</evidence>
<evidence type="ECO:0000256" key="5">
    <source>
        <dbReference type="ARBA" id="ARBA00022536"/>
    </source>
</evidence>
<feature type="domain" description="EGF-like" evidence="20">
    <location>
        <begin position="791"/>
        <end position="827"/>
    </location>
</feature>
<dbReference type="InterPro" id="IPR000742">
    <property type="entry name" value="EGF"/>
</dbReference>
<keyword evidence="12 17" id="KW-0472">Membrane</keyword>
<dbReference type="PROSITE" id="PS01186">
    <property type="entry name" value="EGF_2"/>
    <property type="match status" value="10"/>
</dbReference>
<dbReference type="GO" id="GO:0035214">
    <property type="term" value="P:eye-antennal disc development"/>
    <property type="evidence" value="ECO:0007669"/>
    <property type="project" value="UniProtKB-ARBA"/>
</dbReference>
<dbReference type="PANTHER" id="PTHR24049:SF30">
    <property type="match status" value="1"/>
</dbReference>
<feature type="domain" description="EGF-like" evidence="20">
    <location>
        <begin position="512"/>
        <end position="548"/>
    </location>
</feature>
<dbReference type="GO" id="GO:0045179">
    <property type="term" value="C:apical cortex"/>
    <property type="evidence" value="ECO:0007669"/>
    <property type="project" value="UniProtKB-ARBA"/>
</dbReference>
<evidence type="ECO:0000256" key="15">
    <source>
        <dbReference type="PROSITE-ProRule" id="PRU00076"/>
    </source>
</evidence>
<keyword evidence="7 17" id="KW-0732">Signal</keyword>
<feature type="disulfide bond" evidence="16">
    <location>
        <begin position="206"/>
        <end position="215"/>
    </location>
</feature>
<protein>
    <recommendedName>
        <fullName evidence="17">Delta-like protein</fullName>
    </recommendedName>
</protein>
<dbReference type="CDD" id="cd00054">
    <property type="entry name" value="EGF_CA"/>
    <property type="match status" value="13"/>
</dbReference>
<feature type="domain" description="DSL" evidence="21">
    <location>
        <begin position="171"/>
        <end position="215"/>
    </location>
</feature>
<dbReference type="Proteomes" id="UP000494040">
    <property type="component" value="Unassembled WGS sequence"/>
</dbReference>
<dbReference type="PRINTS" id="PR00010">
    <property type="entry name" value="EGFBLOOD"/>
</dbReference>
<feature type="domain" description="EGF-like" evidence="20">
    <location>
        <begin position="361"/>
        <end position="397"/>
    </location>
</feature>
<dbReference type="GO" id="GO:0030718">
    <property type="term" value="P:germ-line stem cell population maintenance"/>
    <property type="evidence" value="ECO:0007669"/>
    <property type="project" value="UniProtKB-ARBA"/>
</dbReference>
<keyword evidence="5 15" id="KW-0245">EGF-like domain</keyword>
<evidence type="ECO:0000313" key="22">
    <source>
        <dbReference type="EnsemblMetazoa" id="XP_024081078.1"/>
    </source>
</evidence>
<dbReference type="Pfam" id="PF01414">
    <property type="entry name" value="DSL"/>
    <property type="match status" value="1"/>
</dbReference>
<dbReference type="GO" id="GO:0048018">
    <property type="term" value="F:receptor ligand activity"/>
    <property type="evidence" value="ECO:0007669"/>
    <property type="project" value="UniProtKB-ARBA"/>
</dbReference>
<evidence type="ECO:0000256" key="7">
    <source>
        <dbReference type="ARBA" id="ARBA00022729"/>
    </source>
</evidence>
<dbReference type="InterPro" id="IPR001881">
    <property type="entry name" value="EGF-like_Ca-bd_dom"/>
</dbReference>
<reference evidence="22" key="1">
    <citation type="submission" date="2022-01" db="UniProtKB">
        <authorList>
            <consortium name="EnsemblMetazoa"/>
        </authorList>
    </citation>
    <scope>IDENTIFICATION</scope>
</reference>
<evidence type="ECO:0000256" key="4">
    <source>
        <dbReference type="ARBA" id="ARBA00022525"/>
    </source>
</evidence>
<dbReference type="InterPro" id="IPR000152">
    <property type="entry name" value="EGF-type_Asp/Asn_hydroxyl_site"/>
</dbReference>
<evidence type="ECO:0000256" key="6">
    <source>
        <dbReference type="ARBA" id="ARBA00022692"/>
    </source>
</evidence>
<feature type="disulfide bond" evidence="15">
    <location>
        <begin position="462"/>
        <end position="471"/>
    </location>
</feature>
<feature type="domain" description="EGF-like" evidence="20">
    <location>
        <begin position="638"/>
        <end position="674"/>
    </location>
</feature>
<dbReference type="GO" id="GO:0016330">
    <property type="term" value="P:second mitotic wave involved in compound eye morphogenesis"/>
    <property type="evidence" value="ECO:0007669"/>
    <property type="project" value="UniProtKB-ARBA"/>
</dbReference>
<dbReference type="Pfam" id="PF21700">
    <property type="entry name" value="EGF_DL_JAG"/>
    <property type="match status" value="1"/>
</dbReference>
<feature type="domain" description="EGF-like" evidence="20">
    <location>
        <begin position="474"/>
        <end position="510"/>
    </location>
</feature>
<dbReference type="FunFam" id="2.10.25.10:FF:000294">
    <property type="entry name" value="Delta-like protein"/>
    <property type="match status" value="1"/>
</dbReference>
<dbReference type="PROSITE" id="PS00010">
    <property type="entry name" value="ASX_HYDROXYL"/>
    <property type="match status" value="10"/>
</dbReference>
<feature type="domain" description="EGF-like" evidence="20">
    <location>
        <begin position="283"/>
        <end position="321"/>
    </location>
</feature>
<evidence type="ECO:0000256" key="19">
    <source>
        <dbReference type="SAM" id="SignalP"/>
    </source>
</evidence>
<evidence type="ECO:0000256" key="12">
    <source>
        <dbReference type="ARBA" id="ARBA00023136"/>
    </source>
</evidence>
<dbReference type="FunFam" id="2.10.25.10:FF:000045">
    <property type="entry name" value="Slit guidance ligand 2"/>
    <property type="match status" value="1"/>
</dbReference>
<comment type="caution">
    <text evidence="15">Lacks conserved residue(s) required for the propagation of feature annotation.</text>
</comment>
<feature type="domain" description="EGF-like" evidence="20">
    <location>
        <begin position="216"/>
        <end position="249"/>
    </location>
</feature>
<feature type="disulfide bond" evidence="15">
    <location>
        <begin position="239"/>
        <end position="248"/>
    </location>
</feature>
<dbReference type="PANTHER" id="PTHR24049">
    <property type="entry name" value="CRUMBS FAMILY MEMBER"/>
    <property type="match status" value="1"/>
</dbReference>
<dbReference type="Pfam" id="PF07657">
    <property type="entry name" value="MNNL"/>
    <property type="match status" value="1"/>
</dbReference>
<feature type="disulfide bond" evidence="15">
    <location>
        <begin position="855"/>
        <end position="864"/>
    </location>
</feature>
<dbReference type="GO" id="GO:0005576">
    <property type="term" value="C:extracellular region"/>
    <property type="evidence" value="ECO:0007669"/>
    <property type="project" value="UniProtKB-SubCell"/>
</dbReference>
<dbReference type="PROSITE" id="PS00022">
    <property type="entry name" value="EGF_1"/>
    <property type="match status" value="15"/>
</dbReference>
<dbReference type="GO" id="GO:0042063">
    <property type="term" value="P:gliogenesis"/>
    <property type="evidence" value="ECO:0007669"/>
    <property type="project" value="UniProtKB-ARBA"/>
</dbReference>
<dbReference type="FunFam" id="2.10.25.10:FF:000007">
    <property type="entry name" value="Delta-like protein"/>
    <property type="match status" value="2"/>
</dbReference>